<keyword evidence="1" id="KW-0862">Zinc</keyword>
<gene>
    <name evidence="4" type="ORF">R1sor_024594</name>
</gene>
<dbReference type="AlphaFoldDB" id="A0ABD3GRQ2"/>
<keyword evidence="5" id="KW-1185">Reference proteome</keyword>
<protein>
    <recommendedName>
        <fullName evidence="3">SWIM-type domain-containing protein</fullName>
    </recommendedName>
</protein>
<dbReference type="GO" id="GO:0008270">
    <property type="term" value="F:zinc ion binding"/>
    <property type="evidence" value="ECO:0007669"/>
    <property type="project" value="UniProtKB-KW"/>
</dbReference>
<keyword evidence="1" id="KW-0863">Zinc-finger</keyword>
<sequence>MQEVEEDGVRFRLCQSQRNPNTVYTISDWGTAESKCTCKMSFYGNLCKHEVRALLMDGFTQTDIVTSLGRKFGSAVGGALISSSHPQHQFDLNTVTAEEQLTTEPDFHFPFSMSADTMTDSDSVHAGTSVSVDDVLREITNCSTAVEGDSFYMSHLLIGCKKAVEDVLNMRAQIQNGTWTHVDLSSKVPHPLATSGDTNASTELMRKKSWHERMHEDYRK</sequence>
<organism evidence="4 5">
    <name type="scientific">Riccia sorocarpa</name>
    <dbReference type="NCBI Taxonomy" id="122646"/>
    <lineage>
        <taxon>Eukaryota</taxon>
        <taxon>Viridiplantae</taxon>
        <taxon>Streptophyta</taxon>
        <taxon>Embryophyta</taxon>
        <taxon>Marchantiophyta</taxon>
        <taxon>Marchantiopsida</taxon>
        <taxon>Marchantiidae</taxon>
        <taxon>Marchantiales</taxon>
        <taxon>Ricciaceae</taxon>
        <taxon>Riccia</taxon>
    </lineage>
</organism>
<dbReference type="InterPro" id="IPR007527">
    <property type="entry name" value="Znf_SWIM"/>
</dbReference>
<comment type="caution">
    <text evidence="4">The sequence shown here is derived from an EMBL/GenBank/DDBJ whole genome shotgun (WGS) entry which is preliminary data.</text>
</comment>
<evidence type="ECO:0000256" key="2">
    <source>
        <dbReference type="SAM" id="MobiDB-lite"/>
    </source>
</evidence>
<dbReference type="Proteomes" id="UP001633002">
    <property type="component" value="Unassembled WGS sequence"/>
</dbReference>
<name>A0ABD3GRQ2_9MARC</name>
<dbReference type="EMBL" id="JBJQOH010000007">
    <property type="protein sequence ID" value="KAL3681638.1"/>
    <property type="molecule type" value="Genomic_DNA"/>
</dbReference>
<feature type="region of interest" description="Disordered" evidence="2">
    <location>
        <begin position="190"/>
        <end position="220"/>
    </location>
</feature>
<feature type="domain" description="SWIM-type" evidence="3">
    <location>
        <begin position="21"/>
        <end position="58"/>
    </location>
</feature>
<evidence type="ECO:0000313" key="4">
    <source>
        <dbReference type="EMBL" id="KAL3681638.1"/>
    </source>
</evidence>
<evidence type="ECO:0000256" key="1">
    <source>
        <dbReference type="PROSITE-ProRule" id="PRU00325"/>
    </source>
</evidence>
<dbReference type="PROSITE" id="PS50966">
    <property type="entry name" value="ZF_SWIM"/>
    <property type="match status" value="1"/>
</dbReference>
<accession>A0ABD3GRQ2</accession>
<keyword evidence="1" id="KW-0479">Metal-binding</keyword>
<evidence type="ECO:0000313" key="5">
    <source>
        <dbReference type="Proteomes" id="UP001633002"/>
    </source>
</evidence>
<proteinExistence type="predicted"/>
<feature type="compositionally biased region" description="Basic and acidic residues" evidence="2">
    <location>
        <begin position="211"/>
        <end position="220"/>
    </location>
</feature>
<reference evidence="4 5" key="1">
    <citation type="submission" date="2024-09" db="EMBL/GenBank/DDBJ databases">
        <title>Chromosome-scale assembly of Riccia sorocarpa.</title>
        <authorList>
            <person name="Paukszto L."/>
        </authorList>
    </citation>
    <scope>NUCLEOTIDE SEQUENCE [LARGE SCALE GENOMIC DNA]</scope>
    <source>
        <strain evidence="4">LP-2024</strain>
        <tissue evidence="4">Aerial parts of the thallus</tissue>
    </source>
</reference>
<evidence type="ECO:0000259" key="3">
    <source>
        <dbReference type="PROSITE" id="PS50966"/>
    </source>
</evidence>